<protein>
    <submittedName>
        <fullName evidence="2">Uncharacterized protein</fullName>
    </submittedName>
</protein>
<dbReference type="EMBL" id="JASFZW010000005">
    <property type="protein sequence ID" value="KAK2078194.1"/>
    <property type="molecule type" value="Genomic_DNA"/>
</dbReference>
<sequence>MTGLIRASQYQEYTAALQDSIAIPGVVDFALGADGYPCVRMRHPMGGQVELDQPAGEELLYRRRDAARVPRRPGAGRRRLEDGPDPRRPGPGGIGLAWPQWGDAADWPPLERGGVPFDGFLRLLPWTPVHADAQHGDEVCSDDMADDPALCALPHRFEALYTIGLRPGDAGALDAADERRRADALVQREYGFTEAQRARYARPAAAQEEGAEPIEPPAELERRRRERTARRTNDHAWSSERVTEPFPPREELWLSLTVRNTGDRRLRFTTGFRASFATEGDGERARFVKVVGLRGKHSLRRDGRDGGPPRVRQDDDDELLDRAYVECGAREFIALCPGWPAHVAVANLEGLRDVAVEHRALPGDAGRHAGLSPARIAVPVSLEPGETWTGTASIVAHSQYWELLPWEAAAGANLASVVPPPRATILQDPDYYWNMMP</sequence>
<dbReference type="AlphaFoldDB" id="A0AAD9MH91"/>
<accession>A0AAD9MH91</accession>
<dbReference type="GO" id="GO:0030246">
    <property type="term" value="F:carbohydrate binding"/>
    <property type="evidence" value="ECO:0007669"/>
    <property type="project" value="InterPro"/>
</dbReference>
<name>A0AAD9MH91_PROWI</name>
<dbReference type="InterPro" id="IPR014718">
    <property type="entry name" value="GH-type_carb-bd"/>
</dbReference>
<evidence type="ECO:0000256" key="1">
    <source>
        <dbReference type="SAM" id="MobiDB-lite"/>
    </source>
</evidence>
<feature type="region of interest" description="Disordered" evidence="1">
    <location>
        <begin position="197"/>
        <end position="242"/>
    </location>
</feature>
<feature type="region of interest" description="Disordered" evidence="1">
    <location>
        <begin position="66"/>
        <end position="95"/>
    </location>
</feature>
<dbReference type="Proteomes" id="UP001255856">
    <property type="component" value="Unassembled WGS sequence"/>
</dbReference>
<organism evidence="2 3">
    <name type="scientific">Prototheca wickerhamii</name>
    <dbReference type="NCBI Taxonomy" id="3111"/>
    <lineage>
        <taxon>Eukaryota</taxon>
        <taxon>Viridiplantae</taxon>
        <taxon>Chlorophyta</taxon>
        <taxon>core chlorophytes</taxon>
        <taxon>Trebouxiophyceae</taxon>
        <taxon>Chlorellales</taxon>
        <taxon>Chlorellaceae</taxon>
        <taxon>Prototheca</taxon>
    </lineage>
</organism>
<gene>
    <name evidence="2" type="ORF">QBZ16_004062</name>
</gene>
<reference evidence="2" key="1">
    <citation type="submission" date="2021-01" db="EMBL/GenBank/DDBJ databases">
        <authorList>
            <person name="Eckstrom K.M.E."/>
        </authorList>
    </citation>
    <scope>NUCLEOTIDE SEQUENCE</scope>
    <source>
        <strain evidence="2">UVCC 0001</strain>
    </source>
</reference>
<evidence type="ECO:0000313" key="2">
    <source>
        <dbReference type="EMBL" id="KAK2078194.1"/>
    </source>
</evidence>
<proteinExistence type="predicted"/>
<dbReference type="Gene3D" id="2.70.98.10">
    <property type="match status" value="2"/>
</dbReference>
<evidence type="ECO:0000313" key="3">
    <source>
        <dbReference type="Proteomes" id="UP001255856"/>
    </source>
</evidence>
<feature type="compositionally biased region" description="Basic and acidic residues" evidence="1">
    <location>
        <begin position="219"/>
        <end position="242"/>
    </location>
</feature>
<comment type="caution">
    <text evidence="2">The sequence shown here is derived from an EMBL/GenBank/DDBJ whole genome shotgun (WGS) entry which is preliminary data.</text>
</comment>
<feature type="compositionally biased region" description="Basic and acidic residues" evidence="1">
    <location>
        <begin position="78"/>
        <end position="88"/>
    </location>
</feature>
<keyword evidence="3" id="KW-1185">Reference proteome</keyword>